<name>A0ABS8UDQ4_9GAMM</name>
<evidence type="ECO:0000313" key="1">
    <source>
        <dbReference type="EMBL" id="MCD9096798.1"/>
    </source>
</evidence>
<dbReference type="RefSeq" id="WP_232135712.1">
    <property type="nucleotide sequence ID" value="NZ_JAJQKU010000002.1"/>
</dbReference>
<sequence length="306" mass="32957">MTCTSGSVESVADKTVAAKAQIDKLTVLLKDDDEKTRKYFIDAIGVHLRDAKVTDARELSFNSDTKIEYTSEFSLDKIAAVVTSALKAVAAAQDPTSPSPAMSEQAIAAYSDVVNTVAEAAKSSSTSAASLAFSMTRLSPGLFSFLYATSVNIKDVDTFGAEAVMATAIYYRFMQSIDDVKNESAFGNALIDAQNLRRMKQLQAGLTEDLAKDTLDIDEWAKKDSAYDLAVKKIQQRLKEASFDVTKPVVLQRAHGFGPAVEHSFTAGSLVTQQIVRASIKALASRGNAYQAAVSASEARLADNYY</sequence>
<protein>
    <submittedName>
        <fullName evidence="1">Uncharacterized protein</fullName>
    </submittedName>
</protein>
<gene>
    <name evidence="1" type="ORF">LTT95_07560</name>
</gene>
<comment type="caution">
    <text evidence="1">The sequence shown here is derived from an EMBL/GenBank/DDBJ whole genome shotgun (WGS) entry which is preliminary data.</text>
</comment>
<accession>A0ABS8UDQ4</accession>
<proteinExistence type="predicted"/>
<reference evidence="1" key="2">
    <citation type="journal article" date="2022" name="Syst. Appl. Microbiol.">
        <title>Physiological and genomic characterisation of Luteimonas fraxinea sp. nov., a bacterial species associated with trees tolerant to ash dieback.</title>
        <authorList>
            <person name="Ulrich K."/>
            <person name="Becker R."/>
            <person name="Behrendt U."/>
            <person name="Kube M."/>
            <person name="Schneck V."/>
            <person name="Ulrich A."/>
        </authorList>
    </citation>
    <scope>NUCLEOTIDE SEQUENCE</scope>
    <source>
        <strain evidence="1">A1P009</strain>
    </source>
</reference>
<keyword evidence="2" id="KW-1185">Reference proteome</keyword>
<reference evidence="1" key="1">
    <citation type="submission" date="2021-12" db="EMBL/GenBank/DDBJ databases">
        <authorList>
            <person name="Ulrich A."/>
        </authorList>
    </citation>
    <scope>NUCLEOTIDE SEQUENCE</scope>
    <source>
        <strain evidence="1">A1P009</strain>
    </source>
</reference>
<evidence type="ECO:0000313" key="2">
    <source>
        <dbReference type="Proteomes" id="UP001430360"/>
    </source>
</evidence>
<organism evidence="1 2">
    <name type="scientific">Luteimonas fraxinea</name>
    <dbReference type="NCBI Taxonomy" id="2901869"/>
    <lineage>
        <taxon>Bacteria</taxon>
        <taxon>Pseudomonadati</taxon>
        <taxon>Pseudomonadota</taxon>
        <taxon>Gammaproteobacteria</taxon>
        <taxon>Lysobacterales</taxon>
        <taxon>Lysobacteraceae</taxon>
        <taxon>Luteimonas</taxon>
    </lineage>
</organism>
<dbReference type="EMBL" id="JAJQKU010000002">
    <property type="protein sequence ID" value="MCD9096798.1"/>
    <property type="molecule type" value="Genomic_DNA"/>
</dbReference>
<dbReference type="Proteomes" id="UP001430360">
    <property type="component" value="Unassembled WGS sequence"/>
</dbReference>